<dbReference type="Proteomes" id="UP000515146">
    <property type="component" value="Unplaced"/>
</dbReference>
<keyword evidence="2" id="KW-0813">Transport</keyword>
<dbReference type="RefSeq" id="XP_027200345.1">
    <property type="nucleotide sequence ID" value="XM_027344544.1"/>
</dbReference>
<dbReference type="KEGG" id="dpte:113794423"/>
<dbReference type="InParanoid" id="A0A6P6Y4Z1"/>
<evidence type="ECO:0000313" key="5">
    <source>
        <dbReference type="Proteomes" id="UP000515146"/>
    </source>
</evidence>
<dbReference type="GO" id="GO:0005524">
    <property type="term" value="F:ATP binding"/>
    <property type="evidence" value="ECO:0007669"/>
    <property type="project" value="InterPro"/>
</dbReference>
<accession>A0A6P6Y4Z1</accession>
<dbReference type="InterPro" id="IPR027417">
    <property type="entry name" value="P-loop_NTPase"/>
</dbReference>
<dbReference type="OMA" id="THLPAWR"/>
<gene>
    <name evidence="6" type="primary">LOC113794423</name>
</gene>
<dbReference type="SUPFAM" id="SSF52540">
    <property type="entry name" value="P-loop containing nucleoside triphosphate hydrolases"/>
    <property type="match status" value="1"/>
</dbReference>
<dbReference type="Gene3D" id="3.40.50.12240">
    <property type="match status" value="1"/>
</dbReference>
<proteinExistence type="inferred from homology"/>
<evidence type="ECO:0000259" key="4">
    <source>
        <dbReference type="Pfam" id="PF00006"/>
    </source>
</evidence>
<evidence type="ECO:0000256" key="3">
    <source>
        <dbReference type="ARBA" id="ARBA00023065"/>
    </source>
</evidence>
<dbReference type="GO" id="GO:0007035">
    <property type="term" value="P:vacuolar acidification"/>
    <property type="evidence" value="ECO:0007669"/>
    <property type="project" value="TreeGrafter"/>
</dbReference>
<dbReference type="PANTHER" id="PTHR43389:SF4">
    <property type="entry name" value="V-TYPE PROTON ATPASE SUBUNIT B"/>
    <property type="match status" value="1"/>
</dbReference>
<organism evidence="5 6">
    <name type="scientific">Dermatophagoides pteronyssinus</name>
    <name type="common">European house dust mite</name>
    <dbReference type="NCBI Taxonomy" id="6956"/>
    <lineage>
        <taxon>Eukaryota</taxon>
        <taxon>Metazoa</taxon>
        <taxon>Ecdysozoa</taxon>
        <taxon>Arthropoda</taxon>
        <taxon>Chelicerata</taxon>
        <taxon>Arachnida</taxon>
        <taxon>Acari</taxon>
        <taxon>Acariformes</taxon>
        <taxon>Sarcoptiformes</taxon>
        <taxon>Astigmata</taxon>
        <taxon>Psoroptidia</taxon>
        <taxon>Analgoidea</taxon>
        <taxon>Pyroglyphidae</taxon>
        <taxon>Dermatophagoidinae</taxon>
        <taxon>Dermatophagoides</taxon>
    </lineage>
</organism>
<evidence type="ECO:0000256" key="1">
    <source>
        <dbReference type="ARBA" id="ARBA00008936"/>
    </source>
</evidence>
<dbReference type="PANTHER" id="PTHR43389">
    <property type="entry name" value="V-TYPE PROTON ATPASE SUBUNIT B"/>
    <property type="match status" value="1"/>
</dbReference>
<dbReference type="Pfam" id="PF00006">
    <property type="entry name" value="ATP-synt_ab"/>
    <property type="match status" value="1"/>
</dbReference>
<keyword evidence="5" id="KW-1185">Reference proteome</keyword>
<name>A0A6P6Y4Z1_DERPT</name>
<protein>
    <submittedName>
        <fullName evidence="6">V-type proton ATPase subunit B-like</fullName>
    </submittedName>
</protein>
<dbReference type="InterPro" id="IPR000194">
    <property type="entry name" value="ATPase_F1/V1/A1_a/bsu_nucl-bd"/>
</dbReference>
<keyword evidence="3" id="KW-0406">Ion transport</keyword>
<evidence type="ECO:0000256" key="2">
    <source>
        <dbReference type="ARBA" id="ARBA00022448"/>
    </source>
</evidence>
<dbReference type="InterPro" id="IPR022879">
    <property type="entry name" value="V-ATPase_su_B/beta"/>
</dbReference>
<feature type="domain" description="ATPase F1/V1/A1 complex alpha/beta subunit nucleotide-binding" evidence="4">
    <location>
        <begin position="55"/>
        <end position="179"/>
    </location>
</feature>
<evidence type="ECO:0000313" key="6">
    <source>
        <dbReference type="RefSeq" id="XP_027200345.1"/>
    </source>
</evidence>
<dbReference type="GO" id="GO:0046961">
    <property type="term" value="F:proton-transporting ATPase activity, rotational mechanism"/>
    <property type="evidence" value="ECO:0007669"/>
    <property type="project" value="TreeGrafter"/>
</dbReference>
<comment type="similarity">
    <text evidence="1">Belongs to the ATPase alpha/beta chains family.</text>
</comment>
<reference evidence="6" key="1">
    <citation type="submission" date="2025-08" db="UniProtKB">
        <authorList>
            <consortium name="RefSeq"/>
        </authorList>
    </citation>
    <scope>IDENTIFICATION</scope>
    <source>
        <strain evidence="6">Airmid</strain>
    </source>
</reference>
<dbReference type="AlphaFoldDB" id="A0A6P6Y4Z1"/>
<sequence length="260" mass="28510">MRMPVSENILGRAFSGSGAPMDSGPPIVADDYLPIDGSSINPACRAFPREMLQTGISTIDVMNSVIRGQKLPLFSGSGLPHNEIAAQICRQAQLVAGKDTADHHEDNFVVVFGAMGITLETARFFRQDFEKSGAMDRVVLFLNHANDSTVERIITPRMALTAAEYLAYERDMHVLTIMTAGLDGLHHGGTDFRRSHPAQSTHLPADQCTAFAVAADEVGHWREVHTCRPPAGERSAVRELRVRRGRAHDEVRDRGRSAVE</sequence>
<dbReference type="OrthoDB" id="1735853at2759"/>